<feature type="region of interest" description="Disordered" evidence="2">
    <location>
        <begin position="102"/>
        <end position="127"/>
    </location>
</feature>
<organism evidence="4 5">
    <name type="scientific">Thermothielavioides terrestris (strain ATCC 38088 / NRRL 8126)</name>
    <name type="common">Thielavia terrestris</name>
    <dbReference type="NCBI Taxonomy" id="578455"/>
    <lineage>
        <taxon>Eukaryota</taxon>
        <taxon>Fungi</taxon>
        <taxon>Dikarya</taxon>
        <taxon>Ascomycota</taxon>
        <taxon>Pezizomycotina</taxon>
        <taxon>Sordariomycetes</taxon>
        <taxon>Sordariomycetidae</taxon>
        <taxon>Sordariales</taxon>
        <taxon>Chaetomiaceae</taxon>
        <taxon>Thermothielavioides</taxon>
        <taxon>Thermothielavioides terrestris</taxon>
    </lineage>
</organism>
<dbReference type="Pfam" id="PF09349">
    <property type="entry name" value="OHCU_decarbox"/>
    <property type="match status" value="1"/>
</dbReference>
<dbReference type="EMBL" id="CP003012">
    <property type="protein sequence ID" value="AEO69736.1"/>
    <property type="molecule type" value="Genomic_DNA"/>
</dbReference>
<dbReference type="eggNOG" id="ENOG502S48Z">
    <property type="taxonomic scope" value="Eukaryota"/>
</dbReference>
<dbReference type="KEGG" id="ttt:THITE_2080925"/>
<evidence type="ECO:0000256" key="2">
    <source>
        <dbReference type="SAM" id="MobiDB-lite"/>
    </source>
</evidence>
<dbReference type="GO" id="GO:0006144">
    <property type="term" value="P:purine nucleobase metabolic process"/>
    <property type="evidence" value="ECO:0007669"/>
    <property type="project" value="UniProtKB-KW"/>
</dbReference>
<feature type="compositionally biased region" description="Basic and acidic residues" evidence="2">
    <location>
        <begin position="102"/>
        <end position="116"/>
    </location>
</feature>
<dbReference type="Proteomes" id="UP000008181">
    <property type="component" value="Chromosome 4"/>
</dbReference>
<dbReference type="InterPro" id="IPR018020">
    <property type="entry name" value="OHCU_decarboxylase"/>
</dbReference>
<dbReference type="Gene3D" id="1.10.3330.10">
    <property type="entry name" value="Oxo-4-hydroxy-4-carboxy-5-ureidoimidazoline decarboxylase"/>
    <property type="match status" value="1"/>
</dbReference>
<name>G2RAQ5_THETT</name>
<reference evidence="4 5" key="1">
    <citation type="journal article" date="2011" name="Nat. Biotechnol.">
        <title>Comparative genomic analysis of the thermophilic biomass-degrading fungi Myceliophthora thermophila and Thielavia terrestris.</title>
        <authorList>
            <person name="Berka R.M."/>
            <person name="Grigoriev I.V."/>
            <person name="Otillar R."/>
            <person name="Salamov A."/>
            <person name="Grimwood J."/>
            <person name="Reid I."/>
            <person name="Ishmael N."/>
            <person name="John T."/>
            <person name="Darmond C."/>
            <person name="Moisan M.-C."/>
            <person name="Henrissat B."/>
            <person name="Coutinho P.M."/>
            <person name="Lombard V."/>
            <person name="Natvig D.O."/>
            <person name="Lindquist E."/>
            <person name="Schmutz J."/>
            <person name="Lucas S."/>
            <person name="Harris P."/>
            <person name="Powlowski J."/>
            <person name="Bellemare A."/>
            <person name="Taylor D."/>
            <person name="Butler G."/>
            <person name="de Vries R.P."/>
            <person name="Allijn I.E."/>
            <person name="van den Brink J."/>
            <person name="Ushinsky S."/>
            <person name="Storms R."/>
            <person name="Powell A.J."/>
            <person name="Paulsen I.T."/>
            <person name="Elbourne L.D.H."/>
            <person name="Baker S.E."/>
            <person name="Magnuson J."/>
            <person name="LaBoissiere S."/>
            <person name="Clutterbuck A.J."/>
            <person name="Martinez D."/>
            <person name="Wogulis M."/>
            <person name="de Leon A.L."/>
            <person name="Rey M.W."/>
            <person name="Tsang A."/>
        </authorList>
    </citation>
    <scope>NUCLEOTIDE SEQUENCE [LARGE SCALE GENOMIC DNA]</scope>
    <source>
        <strain evidence="5">ATCC 38088 / NRRL 8126</strain>
    </source>
</reference>
<sequence length="224" mass="23363">MATADASPASPAAAAALSLPPISALPTLPTAAQTAALDLLFEPSPALHALALPTLRAAAFASYPDLIAAAGDDDGDQLKNSAQAKAKKAKADLYAILGSHPRLGERSHGGKTKTEDAAAGAGTTMSALSREEQRHLRDGADGEGAAAAELARLNAAYEARFPGLRYVVWVNGRGRAEVVADMRRRMERGDVRAEEREIIQAMCDIAADRARKLLQKEEAAKGGS</sequence>
<dbReference type="RefSeq" id="XP_003656072.1">
    <property type="nucleotide sequence ID" value="XM_003656024.1"/>
</dbReference>
<dbReference type="InterPro" id="IPR036778">
    <property type="entry name" value="OHCU_decarboxylase_sf"/>
</dbReference>
<dbReference type="OrthoDB" id="5398391at2759"/>
<accession>G2RAQ5</accession>
<protein>
    <recommendedName>
        <fullName evidence="3">Oxo-4-hydroxy-4-carboxy-5-ureidoimidazoline decarboxylase domain-containing protein</fullName>
    </recommendedName>
</protein>
<keyword evidence="1" id="KW-0659">Purine metabolism</keyword>
<evidence type="ECO:0000259" key="3">
    <source>
        <dbReference type="Pfam" id="PF09349"/>
    </source>
</evidence>
<evidence type="ECO:0000256" key="1">
    <source>
        <dbReference type="ARBA" id="ARBA00022631"/>
    </source>
</evidence>
<gene>
    <name evidence="4" type="ORF">THITE_2080925</name>
</gene>
<feature type="domain" description="Oxo-4-hydroxy-4-carboxy-5-ureidoimidazoline decarboxylase" evidence="3">
    <location>
        <begin position="27"/>
        <end position="211"/>
    </location>
</feature>
<dbReference type="PANTHER" id="PTHR37987">
    <property type="entry name" value="CHROMOSOME 9, WHOLE GENOME SHOTGUN SEQUENCE"/>
    <property type="match status" value="1"/>
</dbReference>
<proteinExistence type="predicted"/>
<evidence type="ECO:0000313" key="4">
    <source>
        <dbReference type="EMBL" id="AEO69736.1"/>
    </source>
</evidence>
<dbReference type="HOGENOM" id="CLU_092522_0_1_1"/>
<keyword evidence="5" id="KW-1185">Reference proteome</keyword>
<dbReference type="STRING" id="578455.G2RAQ5"/>
<dbReference type="GeneID" id="11520069"/>
<dbReference type="PANTHER" id="PTHR37987:SF1">
    <property type="entry name" value="OXO-4-HYDROXY-4-CARBOXY-5-UREIDOIMIDAZOLINE DECARBOXYLASE DOMAIN-CONTAINING PROTEIN"/>
    <property type="match status" value="1"/>
</dbReference>
<dbReference type="SUPFAM" id="SSF158694">
    <property type="entry name" value="UraD-Like"/>
    <property type="match status" value="1"/>
</dbReference>
<evidence type="ECO:0000313" key="5">
    <source>
        <dbReference type="Proteomes" id="UP000008181"/>
    </source>
</evidence>
<dbReference type="AlphaFoldDB" id="G2RAQ5"/>